<feature type="transmembrane region" description="Helical" evidence="1">
    <location>
        <begin position="77"/>
        <end position="98"/>
    </location>
</feature>
<protein>
    <submittedName>
        <fullName evidence="3">VanZ like family protein</fullName>
    </submittedName>
</protein>
<organism evidence="3 4">
    <name type="scientific">Fodinibius sediminis</name>
    <dbReference type="NCBI Taxonomy" id="1214077"/>
    <lineage>
        <taxon>Bacteria</taxon>
        <taxon>Pseudomonadati</taxon>
        <taxon>Balneolota</taxon>
        <taxon>Balneolia</taxon>
        <taxon>Balneolales</taxon>
        <taxon>Balneolaceae</taxon>
        <taxon>Fodinibius</taxon>
    </lineage>
</organism>
<dbReference type="InterPro" id="IPR006976">
    <property type="entry name" value="VanZ-like"/>
</dbReference>
<name>A0A521DIF1_9BACT</name>
<dbReference type="Proteomes" id="UP000317593">
    <property type="component" value="Unassembled WGS sequence"/>
</dbReference>
<proteinExistence type="predicted"/>
<dbReference type="PANTHER" id="PTHR28008">
    <property type="entry name" value="DOMAIN PROTEIN, PUTATIVE (AFU_ORTHOLOGUE AFUA_3G10980)-RELATED"/>
    <property type="match status" value="1"/>
</dbReference>
<feature type="transmembrane region" description="Helical" evidence="1">
    <location>
        <begin position="110"/>
        <end position="128"/>
    </location>
</feature>
<dbReference type="Pfam" id="PF04892">
    <property type="entry name" value="VanZ"/>
    <property type="match status" value="1"/>
</dbReference>
<evidence type="ECO:0000256" key="1">
    <source>
        <dbReference type="SAM" id="Phobius"/>
    </source>
</evidence>
<dbReference type="AlphaFoldDB" id="A0A521DIF1"/>
<keyword evidence="1" id="KW-0472">Membrane</keyword>
<dbReference type="NCBIfam" id="NF037970">
    <property type="entry name" value="vanZ_1"/>
    <property type="match status" value="1"/>
</dbReference>
<keyword evidence="1" id="KW-0812">Transmembrane</keyword>
<keyword evidence="1" id="KW-1133">Transmembrane helix</keyword>
<gene>
    <name evidence="3" type="ORF">SAMN06265218_110103</name>
</gene>
<feature type="domain" description="VanZ-like" evidence="2">
    <location>
        <begin position="37"/>
        <end position="127"/>
    </location>
</feature>
<dbReference type="EMBL" id="FXTH01000010">
    <property type="protein sequence ID" value="SMO71489.1"/>
    <property type="molecule type" value="Genomic_DNA"/>
</dbReference>
<sequence length="131" mass="14641">MNSNPFYSFLSDRSYLLTSAIAILTIVTLLLTLLPAETFSQNEIWSYDKVGHLLIFGTWTLLLGLNHSISRAGNTNLWIIFLLGISFGIIIEILQYSLPSLNRHADVYDVVFDTIGCLLALGVLKIIIPKK</sequence>
<evidence type="ECO:0000313" key="3">
    <source>
        <dbReference type="EMBL" id="SMO71489.1"/>
    </source>
</evidence>
<dbReference type="PANTHER" id="PTHR28008:SF1">
    <property type="entry name" value="DOMAIN PROTEIN, PUTATIVE (AFU_ORTHOLOGUE AFUA_3G10980)-RELATED"/>
    <property type="match status" value="1"/>
</dbReference>
<accession>A0A521DIF1</accession>
<evidence type="ECO:0000313" key="4">
    <source>
        <dbReference type="Proteomes" id="UP000317593"/>
    </source>
</evidence>
<keyword evidence="4" id="KW-1185">Reference proteome</keyword>
<dbReference type="OrthoDB" id="1524985at2"/>
<evidence type="ECO:0000259" key="2">
    <source>
        <dbReference type="Pfam" id="PF04892"/>
    </source>
</evidence>
<dbReference type="RefSeq" id="WP_142714873.1">
    <property type="nucleotide sequence ID" value="NZ_FXTH01000010.1"/>
</dbReference>
<reference evidence="3 4" key="1">
    <citation type="submission" date="2017-05" db="EMBL/GenBank/DDBJ databases">
        <authorList>
            <person name="Varghese N."/>
            <person name="Submissions S."/>
        </authorList>
    </citation>
    <scope>NUCLEOTIDE SEQUENCE [LARGE SCALE GENOMIC DNA]</scope>
    <source>
        <strain evidence="3 4">DSM 21194</strain>
    </source>
</reference>
<feature type="transmembrane region" description="Helical" evidence="1">
    <location>
        <begin position="50"/>
        <end position="65"/>
    </location>
</feature>